<organism evidence="3 4">
    <name type="scientific">Floridaenema flaviceps BLCC-F50</name>
    <dbReference type="NCBI Taxonomy" id="3153642"/>
    <lineage>
        <taxon>Bacteria</taxon>
        <taxon>Bacillati</taxon>
        <taxon>Cyanobacteriota</taxon>
        <taxon>Cyanophyceae</taxon>
        <taxon>Oscillatoriophycideae</taxon>
        <taxon>Aerosakkonematales</taxon>
        <taxon>Aerosakkonemataceae</taxon>
        <taxon>Floridanema</taxon>
        <taxon>Floridanema flaviceps</taxon>
    </lineage>
</organism>
<feature type="compositionally biased region" description="Low complexity" evidence="1">
    <location>
        <begin position="222"/>
        <end position="247"/>
    </location>
</feature>
<dbReference type="RefSeq" id="WP_413265717.1">
    <property type="nucleotide sequence ID" value="NZ_JBHFNR010000182.1"/>
</dbReference>
<keyword evidence="2" id="KW-0472">Membrane</keyword>
<dbReference type="SUPFAM" id="SSF74653">
    <property type="entry name" value="TolA/TonB C-terminal domain"/>
    <property type="match status" value="1"/>
</dbReference>
<name>A0ABV4XYT7_9CYAN</name>
<feature type="compositionally biased region" description="Pro residues" evidence="1">
    <location>
        <begin position="103"/>
        <end position="121"/>
    </location>
</feature>
<evidence type="ECO:0000313" key="4">
    <source>
        <dbReference type="Proteomes" id="UP001576784"/>
    </source>
</evidence>
<feature type="transmembrane region" description="Helical" evidence="2">
    <location>
        <begin position="12"/>
        <end position="35"/>
    </location>
</feature>
<protein>
    <recommendedName>
        <fullName evidence="5">TonB C-terminal domain-containing protein</fullName>
    </recommendedName>
</protein>
<accession>A0ABV4XYT7</accession>
<keyword evidence="2" id="KW-0812">Transmembrane</keyword>
<feature type="compositionally biased region" description="Polar residues" evidence="1">
    <location>
        <begin position="140"/>
        <end position="177"/>
    </location>
</feature>
<evidence type="ECO:0008006" key="5">
    <source>
        <dbReference type="Google" id="ProtNLM"/>
    </source>
</evidence>
<comment type="caution">
    <text evidence="3">The sequence shown here is derived from an EMBL/GenBank/DDBJ whole genome shotgun (WGS) entry which is preliminary data.</text>
</comment>
<feature type="compositionally biased region" description="Low complexity" evidence="1">
    <location>
        <begin position="178"/>
        <end position="204"/>
    </location>
</feature>
<feature type="region of interest" description="Disordered" evidence="1">
    <location>
        <begin position="220"/>
        <end position="296"/>
    </location>
</feature>
<dbReference type="EMBL" id="JBHFNR010000182">
    <property type="protein sequence ID" value="MFB2896089.1"/>
    <property type="molecule type" value="Genomic_DNA"/>
</dbReference>
<reference evidence="3 4" key="1">
    <citation type="submission" date="2024-09" db="EMBL/GenBank/DDBJ databases">
        <title>Floridaenema gen nov. (Aerosakkonemataceae, Aerosakkonematales ord. nov., Cyanobacteria) from benthic tropical and subtropical fresh waters, with the description of four new species.</title>
        <authorList>
            <person name="Moretto J.A."/>
            <person name="Berthold D.E."/>
            <person name="Lefler F.W."/>
            <person name="Huang I.-S."/>
            <person name="Laughinghouse H. IV."/>
        </authorList>
    </citation>
    <scope>NUCLEOTIDE SEQUENCE [LARGE SCALE GENOMIC DNA]</scope>
    <source>
        <strain evidence="3 4">BLCC-F50</strain>
    </source>
</reference>
<gene>
    <name evidence="3" type="ORF">ACE1CI_24525</name>
</gene>
<proteinExistence type="predicted"/>
<feature type="region of interest" description="Disordered" evidence="1">
    <location>
        <begin position="98"/>
        <end position="206"/>
    </location>
</feature>
<sequence>MSHISPMNTVTGTMNLPLVVAALTSVGLHSLIWFYQPVVPMADKTTAASDRRSVRVVQLTPQEILRLPEYAQQTTQPTLPLPQIQTPANLLPSLPQAQSEITLPPPPSFPIYNPNPSPSTPAPTQSSKTPTSRRRDRTTIPKSPQQSTKNKPKNNQTSQNQKPETKGNITLGQLNLGSQFPTQQRTSSQPQQTNQSQQNSQTSSGEFGETYQRFLAQQNLASTSQTTQSRQTETTNQDNQNQNNESTAGTLTDKIRLQRNLVAGARSEQDQRSNDVAATGSQNRNNSSNNRNQADEEARIKVVYGYNAANTSIPQGLANYEEWLKEKSKKYQGRLNTKRVPITDSIRSSFDIKVPDVTPAGIAVLVDPEGKILETEIIRSTGYKQLNELAIAQIKKRSFPATGKYEAYHYFIEVDQKDLPTASDAANRSTN</sequence>
<evidence type="ECO:0000256" key="2">
    <source>
        <dbReference type="SAM" id="Phobius"/>
    </source>
</evidence>
<keyword evidence="4" id="KW-1185">Reference proteome</keyword>
<evidence type="ECO:0000313" key="3">
    <source>
        <dbReference type="EMBL" id="MFB2896089.1"/>
    </source>
</evidence>
<dbReference type="Proteomes" id="UP001576784">
    <property type="component" value="Unassembled WGS sequence"/>
</dbReference>
<keyword evidence="2" id="KW-1133">Transmembrane helix</keyword>
<evidence type="ECO:0000256" key="1">
    <source>
        <dbReference type="SAM" id="MobiDB-lite"/>
    </source>
</evidence>
<feature type="compositionally biased region" description="Low complexity" evidence="1">
    <location>
        <begin position="281"/>
        <end position="292"/>
    </location>
</feature>